<feature type="transmembrane region" description="Helical" evidence="7">
    <location>
        <begin position="262"/>
        <end position="285"/>
    </location>
</feature>
<dbReference type="SUPFAM" id="SSF161098">
    <property type="entry name" value="MetI-like"/>
    <property type="match status" value="1"/>
</dbReference>
<evidence type="ECO:0000256" key="6">
    <source>
        <dbReference type="ARBA" id="ARBA00023136"/>
    </source>
</evidence>
<organism evidence="9 10">
    <name type="scientific">Candidatus Marsarchaeota G2 archaeon BE_D</name>
    <dbReference type="NCBI Taxonomy" id="1978158"/>
    <lineage>
        <taxon>Archaea</taxon>
        <taxon>Candidatus Marsarchaeota</taxon>
        <taxon>Candidatus Marsarchaeota group 2</taxon>
    </lineage>
</organism>
<dbReference type="Proteomes" id="UP000242015">
    <property type="component" value="Unassembled WGS sequence"/>
</dbReference>
<feature type="domain" description="ABC transmembrane type-1" evidence="8">
    <location>
        <begin position="97"/>
        <end position="323"/>
    </location>
</feature>
<proteinExistence type="inferred from homology"/>
<comment type="similarity">
    <text evidence="7">Belongs to the binding-protein-dependent transport system permease family.</text>
</comment>
<comment type="caution">
    <text evidence="9">The sequence shown here is derived from an EMBL/GenBank/DDBJ whole genome shotgun (WGS) entry which is preliminary data.</text>
</comment>
<comment type="subcellular location">
    <subcellularLocation>
        <location evidence="1 7">Cell membrane</location>
        <topology evidence="1 7">Multi-pass membrane protein</topology>
    </subcellularLocation>
</comment>
<keyword evidence="6 7" id="KW-0472">Membrane</keyword>
<evidence type="ECO:0000256" key="7">
    <source>
        <dbReference type="RuleBase" id="RU363032"/>
    </source>
</evidence>
<dbReference type="GO" id="GO:0005886">
    <property type="term" value="C:plasma membrane"/>
    <property type="evidence" value="ECO:0007669"/>
    <property type="project" value="UniProtKB-SubCell"/>
</dbReference>
<evidence type="ECO:0000256" key="1">
    <source>
        <dbReference type="ARBA" id="ARBA00004651"/>
    </source>
</evidence>
<sequence length="337" mass="36911">MGIGGFIARRALLTIPVFFGVTFLTFFISHVAVPNPVLAWAGEKASPQTLQAIAAEYHLKAPLYLQYYYYMSGLFEGNWGVSPVVHLPVLQLIETYFPATIELSIAALILSLVIGLPIGVLSALWSGRRLDYPIRVLYLTGIASPPFLVALGFQLVFAYYFRILPSQGQLSPSLAPPAHITGMYIVDSLLTHNWPDLVSSVRHIILPATALSIITFPIVSRITRSSMLDTLQKDYVRTAKSKGLPSSVVTFRHALRNALTSTITVIGFALELLLSGTIVIESIFFWPGIGEFTATSILSLDFPSIMGVTVVYTLVVIVTNLVVDVAYGLLDPRVRIQ</sequence>
<dbReference type="CDD" id="cd06261">
    <property type="entry name" value="TM_PBP2"/>
    <property type="match status" value="1"/>
</dbReference>
<reference evidence="9 10" key="1">
    <citation type="submission" date="2017-04" db="EMBL/GenBank/DDBJ databases">
        <title>Novel microbial lineages endemic to geothermal iron-oxide mats fill important gaps in the evolutionary history of Archaea.</title>
        <authorList>
            <person name="Jay Z.J."/>
            <person name="Beam J.P."/>
            <person name="Dlakic M."/>
            <person name="Rusch D.B."/>
            <person name="Kozubal M.A."/>
            <person name="Inskeep W.P."/>
        </authorList>
    </citation>
    <scope>NUCLEOTIDE SEQUENCE [LARGE SCALE GENOMIC DNA]</scope>
    <source>
        <strain evidence="9">BE_D</strain>
    </source>
</reference>
<dbReference type="Gene3D" id="1.10.3720.10">
    <property type="entry name" value="MetI-like"/>
    <property type="match status" value="1"/>
</dbReference>
<evidence type="ECO:0000313" key="9">
    <source>
        <dbReference type="EMBL" id="PSO07926.1"/>
    </source>
</evidence>
<feature type="transmembrane region" description="Helical" evidence="7">
    <location>
        <begin position="305"/>
        <end position="330"/>
    </location>
</feature>
<evidence type="ECO:0000313" key="10">
    <source>
        <dbReference type="Proteomes" id="UP000242015"/>
    </source>
</evidence>
<dbReference type="AlphaFoldDB" id="A0A2R6CAX7"/>
<evidence type="ECO:0000259" key="8">
    <source>
        <dbReference type="PROSITE" id="PS50928"/>
    </source>
</evidence>
<keyword evidence="2 7" id="KW-0813">Transport</keyword>
<dbReference type="Pfam" id="PF00528">
    <property type="entry name" value="BPD_transp_1"/>
    <property type="match status" value="1"/>
</dbReference>
<dbReference type="InterPro" id="IPR045621">
    <property type="entry name" value="BPD_transp_1_N"/>
</dbReference>
<feature type="transmembrane region" description="Helical" evidence="7">
    <location>
        <begin position="103"/>
        <end position="124"/>
    </location>
</feature>
<dbReference type="EMBL" id="NEXF01000164">
    <property type="protein sequence ID" value="PSO07926.1"/>
    <property type="molecule type" value="Genomic_DNA"/>
</dbReference>
<gene>
    <name evidence="9" type="ORF">B9Q04_08265</name>
</gene>
<dbReference type="InterPro" id="IPR000515">
    <property type="entry name" value="MetI-like"/>
</dbReference>
<feature type="transmembrane region" description="Helical" evidence="7">
    <location>
        <begin position="12"/>
        <end position="33"/>
    </location>
</feature>
<name>A0A2R6CAX7_9ARCH</name>
<dbReference type="PROSITE" id="PS50928">
    <property type="entry name" value="ABC_TM1"/>
    <property type="match status" value="1"/>
</dbReference>
<dbReference type="InterPro" id="IPR035906">
    <property type="entry name" value="MetI-like_sf"/>
</dbReference>
<evidence type="ECO:0000256" key="5">
    <source>
        <dbReference type="ARBA" id="ARBA00022989"/>
    </source>
</evidence>
<keyword evidence="5 7" id="KW-1133">Transmembrane helix</keyword>
<evidence type="ECO:0000256" key="2">
    <source>
        <dbReference type="ARBA" id="ARBA00022448"/>
    </source>
</evidence>
<dbReference type="Pfam" id="PF19300">
    <property type="entry name" value="BPD_transp_1_N"/>
    <property type="match status" value="1"/>
</dbReference>
<dbReference type="PANTHER" id="PTHR43163:SF6">
    <property type="entry name" value="DIPEPTIDE TRANSPORT SYSTEM PERMEASE PROTEIN DPPB-RELATED"/>
    <property type="match status" value="1"/>
</dbReference>
<feature type="transmembrane region" description="Helical" evidence="7">
    <location>
        <begin position="204"/>
        <end position="223"/>
    </location>
</feature>
<feature type="transmembrane region" description="Helical" evidence="7">
    <location>
        <begin position="136"/>
        <end position="161"/>
    </location>
</feature>
<evidence type="ECO:0000256" key="4">
    <source>
        <dbReference type="ARBA" id="ARBA00022692"/>
    </source>
</evidence>
<evidence type="ECO:0000256" key="3">
    <source>
        <dbReference type="ARBA" id="ARBA00022475"/>
    </source>
</evidence>
<dbReference type="GO" id="GO:0055085">
    <property type="term" value="P:transmembrane transport"/>
    <property type="evidence" value="ECO:0007669"/>
    <property type="project" value="InterPro"/>
</dbReference>
<dbReference type="PANTHER" id="PTHR43163">
    <property type="entry name" value="DIPEPTIDE TRANSPORT SYSTEM PERMEASE PROTEIN DPPB-RELATED"/>
    <property type="match status" value="1"/>
</dbReference>
<protein>
    <recommendedName>
        <fullName evidence="8">ABC transmembrane type-1 domain-containing protein</fullName>
    </recommendedName>
</protein>
<keyword evidence="4 7" id="KW-0812">Transmembrane</keyword>
<accession>A0A2R6CAX7</accession>
<keyword evidence="3" id="KW-1003">Cell membrane</keyword>